<feature type="transmembrane region" description="Helical" evidence="1">
    <location>
        <begin position="24"/>
        <end position="46"/>
    </location>
</feature>
<dbReference type="OrthoDB" id="5361968at2"/>
<dbReference type="eggNOG" id="ENOG5031A1P">
    <property type="taxonomic scope" value="Bacteria"/>
</dbReference>
<evidence type="ECO:0000313" key="2">
    <source>
        <dbReference type="EMBL" id="EKU10458.1"/>
    </source>
</evidence>
<dbReference type="EMBL" id="AMZQ01000012">
    <property type="protein sequence ID" value="EKU10458.1"/>
    <property type="molecule type" value="Genomic_DNA"/>
</dbReference>
<dbReference type="AlphaFoldDB" id="M5IQA8"/>
<organism evidence="2 3">
    <name type="scientific">Campylobacter showae CSUNSWCD</name>
    <dbReference type="NCBI Taxonomy" id="1244083"/>
    <lineage>
        <taxon>Bacteria</taxon>
        <taxon>Pseudomonadati</taxon>
        <taxon>Campylobacterota</taxon>
        <taxon>Epsilonproteobacteria</taxon>
        <taxon>Campylobacterales</taxon>
        <taxon>Campylobacteraceae</taxon>
        <taxon>Campylobacter</taxon>
    </lineage>
</organism>
<evidence type="ECO:0008006" key="4">
    <source>
        <dbReference type="Google" id="ProtNLM"/>
    </source>
</evidence>
<evidence type="ECO:0000313" key="3">
    <source>
        <dbReference type="Proteomes" id="UP000011939"/>
    </source>
</evidence>
<reference evidence="2 3" key="1">
    <citation type="journal article" date="2013" name="Genome Announc.">
        <title>Genome Sequence of Campylobacter showae UNSWCD, Isolated from a Patient with Crohn's Disease.</title>
        <authorList>
            <person name="Tay A.P."/>
            <person name="Kaakoush N.O."/>
            <person name="Deshpande N.P."/>
            <person name="Chen Z."/>
            <person name="Mitchell H."/>
            <person name="Wilkins M.R."/>
        </authorList>
    </citation>
    <scope>NUCLEOTIDE SEQUENCE [LARGE SCALE GENOMIC DNA]</scope>
    <source>
        <strain evidence="2 3">CSUNSWCD</strain>
    </source>
</reference>
<keyword evidence="1" id="KW-1133">Transmembrane helix</keyword>
<sequence>MAEQMQRDFNENVKQLYRLDKRSLFLVLIDLAGFGFLSLIIISSVAAYLTGFFLAFGFAVSLLFIMPIFEIILFNYIEIYEDRVIINRFIFGDIVIKNTDIFSCSAFDRPFIPKKVTISKKARQIWRLKTFTIMGLNSKQATDIENFINDIAVR</sequence>
<protein>
    <recommendedName>
        <fullName evidence="4">DUF304 domain-containing protein</fullName>
    </recommendedName>
</protein>
<gene>
    <name evidence="2" type="ORF">CSUNSWCD_784</name>
</gene>
<dbReference type="Proteomes" id="UP000011939">
    <property type="component" value="Unassembled WGS sequence"/>
</dbReference>
<evidence type="ECO:0000256" key="1">
    <source>
        <dbReference type="SAM" id="Phobius"/>
    </source>
</evidence>
<feature type="transmembrane region" description="Helical" evidence="1">
    <location>
        <begin position="52"/>
        <end position="77"/>
    </location>
</feature>
<name>M5IQA8_9BACT</name>
<keyword evidence="1" id="KW-0812">Transmembrane</keyword>
<comment type="caution">
    <text evidence="2">The sequence shown here is derived from an EMBL/GenBank/DDBJ whole genome shotgun (WGS) entry which is preliminary data.</text>
</comment>
<keyword evidence="1" id="KW-0472">Membrane</keyword>
<proteinExistence type="predicted"/>
<dbReference type="STRING" id="1244083.CSUNSWCD_784"/>
<dbReference type="PATRIC" id="fig|1244083.3.peg.2028"/>
<accession>M5IQA8</accession>